<sequence>MAARRSLLRAVPALSARRAPQITHASLRMSPAQQTATRRLHATGKHLAAAAAQADYPTTHAKIEQVADTTNFIDNQFVPSQASTWIDLHDPATNNLVTRVPQSTDAELKAAVESAQKAFPKWRATSIMTRQQIIFRLTHLIRQNMDRLAASITLEQGKTFADAKGDVLRGLQVCETACGITTQMPGEVIEVAKDMETRSYREPLGVVAAICPFNFPAMIPLWSVPLATVTGNCLILKPSERDPGATMIIAELCKEAGFPDGVVNVVHGAAKTVDFIIDEPAIKAISFVGSNRAGEYIYTRGSANGKRVQANLGAKNHAAVLPDCNKNHALNAITGAAFGAAGQRCMALSTLVMIGETKDWVPEIAERAKNLHMNGGFEEGADLGPLISPQSKKRVEDLIQSAVDEGATIVLDGRGQKPANYPNGNWVGPTIIANVKPHMKCYQEEIFGPVLVCLNVDTTEEALELINSNQYGNGAAVFTRSGATAALFQKELEAGQIGINVPIPVPLPMFSFTGNKKSVAGTGMSNFYGKDGLRFYTQWKTVTSLWRAEDALATEKQVAMPTHS</sequence>
<feature type="domain" description="Aldehyde dehydrogenase" evidence="5">
    <location>
        <begin position="77"/>
        <end position="542"/>
    </location>
</feature>
<evidence type="ECO:0000313" key="7">
    <source>
        <dbReference type="Proteomes" id="UP000053342"/>
    </source>
</evidence>
<dbReference type="GO" id="GO:0006210">
    <property type="term" value="P:thymine catabolic process"/>
    <property type="evidence" value="ECO:0007669"/>
    <property type="project" value="TreeGrafter"/>
</dbReference>
<protein>
    <recommendedName>
        <fullName evidence="2">methylmalonate-semialdehyde dehydrogenase (CoA acylating)</fullName>
        <ecNumber evidence="2">1.2.1.27</ecNumber>
    </recommendedName>
</protein>
<keyword evidence="3" id="KW-0560">Oxidoreductase</keyword>
<comment type="similarity">
    <text evidence="1">Belongs to the aldehyde dehydrogenase family.</text>
</comment>
<dbReference type="STRING" id="215243.A0A0D2E9H0"/>
<evidence type="ECO:0000256" key="1">
    <source>
        <dbReference type="ARBA" id="ARBA00009986"/>
    </source>
</evidence>
<accession>A0A0D2E9H0</accession>
<dbReference type="EC" id="1.2.1.27" evidence="2"/>
<organism evidence="6 7">
    <name type="scientific">Exophiala oligosperma</name>
    <dbReference type="NCBI Taxonomy" id="215243"/>
    <lineage>
        <taxon>Eukaryota</taxon>
        <taxon>Fungi</taxon>
        <taxon>Dikarya</taxon>
        <taxon>Ascomycota</taxon>
        <taxon>Pezizomycotina</taxon>
        <taxon>Eurotiomycetes</taxon>
        <taxon>Chaetothyriomycetidae</taxon>
        <taxon>Chaetothyriales</taxon>
        <taxon>Herpotrichiellaceae</taxon>
        <taxon>Exophiala</taxon>
    </lineage>
</organism>
<dbReference type="GeneID" id="27355103"/>
<dbReference type="InterPro" id="IPR016160">
    <property type="entry name" value="Ald_DH_CS_CYS"/>
</dbReference>
<dbReference type="Proteomes" id="UP000053342">
    <property type="component" value="Unassembled WGS sequence"/>
</dbReference>
<dbReference type="FunFam" id="3.40.309.10:FF:000002">
    <property type="entry name" value="Methylmalonate-semialdehyde dehydrogenase (Acylating)"/>
    <property type="match status" value="1"/>
</dbReference>
<dbReference type="HOGENOM" id="CLU_005391_1_10_1"/>
<evidence type="ECO:0000259" key="5">
    <source>
        <dbReference type="Pfam" id="PF00171"/>
    </source>
</evidence>
<dbReference type="GO" id="GO:0006574">
    <property type="term" value="P:L-valine catabolic process"/>
    <property type="evidence" value="ECO:0007669"/>
    <property type="project" value="TreeGrafter"/>
</dbReference>
<dbReference type="InterPro" id="IPR016161">
    <property type="entry name" value="Ald_DH/histidinol_DH"/>
</dbReference>
<dbReference type="OrthoDB" id="310895at2759"/>
<dbReference type="PANTHER" id="PTHR43866">
    <property type="entry name" value="MALONATE-SEMIALDEHYDE DEHYDROGENASE"/>
    <property type="match status" value="1"/>
</dbReference>
<dbReference type="EMBL" id="KN847334">
    <property type="protein sequence ID" value="KIW44569.1"/>
    <property type="molecule type" value="Genomic_DNA"/>
</dbReference>
<keyword evidence="4" id="KW-0520">NAD</keyword>
<dbReference type="AlphaFoldDB" id="A0A0D2E9H0"/>
<dbReference type="InterPro" id="IPR015590">
    <property type="entry name" value="Aldehyde_DH_dom"/>
</dbReference>
<dbReference type="Gene3D" id="3.40.309.10">
    <property type="entry name" value="Aldehyde Dehydrogenase, Chain A, domain 2"/>
    <property type="match status" value="1"/>
</dbReference>
<proteinExistence type="inferred from homology"/>
<dbReference type="InterPro" id="IPR016162">
    <property type="entry name" value="Ald_DH_N"/>
</dbReference>
<name>A0A0D2E9H0_9EURO</name>
<keyword evidence="7" id="KW-1185">Reference proteome</keyword>
<dbReference type="InterPro" id="IPR016163">
    <property type="entry name" value="Ald_DH_C"/>
</dbReference>
<evidence type="ECO:0000256" key="2">
    <source>
        <dbReference type="ARBA" id="ARBA00013048"/>
    </source>
</evidence>
<dbReference type="PANTHER" id="PTHR43866:SF3">
    <property type="entry name" value="METHYLMALONATE-SEMIALDEHYDE DEHYDROGENASE [ACYLATING], MITOCHONDRIAL"/>
    <property type="match status" value="1"/>
</dbReference>
<dbReference type="PROSITE" id="PS00070">
    <property type="entry name" value="ALDEHYDE_DEHYDR_CYS"/>
    <property type="match status" value="1"/>
</dbReference>
<gene>
    <name evidence="6" type="ORF">PV06_03029</name>
</gene>
<dbReference type="CDD" id="cd07085">
    <property type="entry name" value="ALDH_F6_MMSDH"/>
    <property type="match status" value="1"/>
</dbReference>
<dbReference type="Gene3D" id="3.40.605.10">
    <property type="entry name" value="Aldehyde Dehydrogenase, Chain A, domain 1"/>
    <property type="match status" value="1"/>
</dbReference>
<dbReference type="NCBIfam" id="TIGR01722">
    <property type="entry name" value="MMSDH"/>
    <property type="match status" value="1"/>
</dbReference>
<dbReference type="RefSeq" id="XP_016264785.1">
    <property type="nucleotide sequence ID" value="XM_016403780.1"/>
</dbReference>
<evidence type="ECO:0000256" key="4">
    <source>
        <dbReference type="ARBA" id="ARBA00023027"/>
    </source>
</evidence>
<dbReference type="GO" id="GO:0005739">
    <property type="term" value="C:mitochondrion"/>
    <property type="evidence" value="ECO:0007669"/>
    <property type="project" value="TreeGrafter"/>
</dbReference>
<reference evidence="6 7" key="1">
    <citation type="submission" date="2015-01" db="EMBL/GenBank/DDBJ databases">
        <title>The Genome Sequence of Exophiala oligosperma CBS72588.</title>
        <authorList>
            <consortium name="The Broad Institute Genomics Platform"/>
            <person name="Cuomo C."/>
            <person name="de Hoog S."/>
            <person name="Gorbushina A."/>
            <person name="Stielow B."/>
            <person name="Teixiera M."/>
            <person name="Abouelleil A."/>
            <person name="Chapman S.B."/>
            <person name="Priest M."/>
            <person name="Young S.K."/>
            <person name="Wortman J."/>
            <person name="Nusbaum C."/>
            <person name="Birren B."/>
        </authorList>
    </citation>
    <scope>NUCLEOTIDE SEQUENCE [LARGE SCALE GENOMIC DNA]</scope>
    <source>
        <strain evidence="6 7">CBS 72588</strain>
    </source>
</reference>
<dbReference type="SUPFAM" id="SSF53720">
    <property type="entry name" value="ALDH-like"/>
    <property type="match status" value="1"/>
</dbReference>
<dbReference type="FunFam" id="3.40.605.10:FF:000003">
    <property type="entry name" value="Methylmalonate-semialdehyde dehydrogenase [acylating]"/>
    <property type="match status" value="1"/>
</dbReference>
<dbReference type="VEuPathDB" id="FungiDB:PV06_03029"/>
<dbReference type="GO" id="GO:0004491">
    <property type="term" value="F:methylmalonate-semialdehyde dehydrogenase (acylating, NAD) activity"/>
    <property type="evidence" value="ECO:0007669"/>
    <property type="project" value="UniProtKB-EC"/>
</dbReference>
<evidence type="ECO:0000313" key="6">
    <source>
        <dbReference type="EMBL" id="KIW44569.1"/>
    </source>
</evidence>
<dbReference type="Pfam" id="PF00171">
    <property type="entry name" value="Aldedh"/>
    <property type="match status" value="1"/>
</dbReference>
<dbReference type="InterPro" id="IPR010061">
    <property type="entry name" value="MeMal-semiAld_DH"/>
</dbReference>
<evidence type="ECO:0000256" key="3">
    <source>
        <dbReference type="ARBA" id="ARBA00023002"/>
    </source>
</evidence>